<dbReference type="EMBL" id="FN648586">
    <property type="protein sequence ID" value="CBJ48620.1"/>
    <property type="molecule type" value="Genomic_DNA"/>
</dbReference>
<dbReference type="EMBL" id="FN649746">
    <property type="protein sequence ID" value="CBJ48620.1"/>
    <property type="molecule type" value="Genomic_DNA"/>
</dbReference>
<keyword evidence="2" id="KW-1185">Reference proteome</keyword>
<feature type="non-terminal residue" evidence="1">
    <location>
        <position position="65"/>
    </location>
</feature>
<dbReference type="InParanoid" id="D7FZZ5"/>
<dbReference type="AlphaFoldDB" id="D7FZZ5"/>
<dbReference type="Proteomes" id="UP000002630">
    <property type="component" value="Linkage Group LG21"/>
</dbReference>
<sequence>MLYREAKTARKGSLMGANNVARTRLVQKRLIAAVTRQQRLEQLLPLDARGLRTRTAGGGFPRPIR</sequence>
<proteinExistence type="predicted"/>
<protein>
    <submittedName>
        <fullName evidence="1">Uncharacterized protein</fullName>
    </submittedName>
</protein>
<name>D7FZZ5_ECTSI</name>
<evidence type="ECO:0000313" key="1">
    <source>
        <dbReference type="EMBL" id="CBJ48620.1"/>
    </source>
</evidence>
<reference evidence="1 2" key="1">
    <citation type="journal article" date="2010" name="Nature">
        <title>The Ectocarpus genome and the independent evolution of multicellularity in brown algae.</title>
        <authorList>
            <person name="Cock J.M."/>
            <person name="Sterck L."/>
            <person name="Rouze P."/>
            <person name="Scornet D."/>
            <person name="Allen A.E."/>
            <person name="Amoutzias G."/>
            <person name="Anthouard V."/>
            <person name="Artiguenave F."/>
            <person name="Aury J.M."/>
            <person name="Badger J.H."/>
            <person name="Beszteri B."/>
            <person name="Billiau K."/>
            <person name="Bonnet E."/>
            <person name="Bothwell J.H."/>
            <person name="Bowler C."/>
            <person name="Boyen C."/>
            <person name="Brownlee C."/>
            <person name="Carrano C.J."/>
            <person name="Charrier B."/>
            <person name="Cho G.Y."/>
            <person name="Coelho S.M."/>
            <person name="Collen J."/>
            <person name="Corre E."/>
            <person name="Da Silva C."/>
            <person name="Delage L."/>
            <person name="Delaroque N."/>
            <person name="Dittami S.M."/>
            <person name="Doulbeau S."/>
            <person name="Elias M."/>
            <person name="Farnham G."/>
            <person name="Gachon C.M."/>
            <person name="Gschloessl B."/>
            <person name="Heesch S."/>
            <person name="Jabbari K."/>
            <person name="Jubin C."/>
            <person name="Kawai H."/>
            <person name="Kimura K."/>
            <person name="Kloareg B."/>
            <person name="Kupper F.C."/>
            <person name="Lang D."/>
            <person name="Le Bail A."/>
            <person name="Leblanc C."/>
            <person name="Lerouge P."/>
            <person name="Lohr M."/>
            <person name="Lopez P.J."/>
            <person name="Martens C."/>
            <person name="Maumus F."/>
            <person name="Michel G."/>
            <person name="Miranda-Saavedra D."/>
            <person name="Morales J."/>
            <person name="Moreau H."/>
            <person name="Motomura T."/>
            <person name="Nagasato C."/>
            <person name="Napoli C.A."/>
            <person name="Nelson D.R."/>
            <person name="Nyvall-Collen P."/>
            <person name="Peters A.F."/>
            <person name="Pommier C."/>
            <person name="Potin P."/>
            <person name="Poulain J."/>
            <person name="Quesneville H."/>
            <person name="Read B."/>
            <person name="Rensing S.A."/>
            <person name="Ritter A."/>
            <person name="Rousvoal S."/>
            <person name="Samanta M."/>
            <person name="Samson G."/>
            <person name="Schroeder D.C."/>
            <person name="Segurens B."/>
            <person name="Strittmatter M."/>
            <person name="Tonon T."/>
            <person name="Tregear J.W."/>
            <person name="Valentin K."/>
            <person name="von Dassow P."/>
            <person name="Yamagishi T."/>
            <person name="Van de Peer Y."/>
            <person name="Wincker P."/>
        </authorList>
    </citation>
    <scope>NUCLEOTIDE SEQUENCE [LARGE SCALE GENOMIC DNA]</scope>
    <source>
        <strain evidence="2">Ec32 / CCAP1310/4</strain>
    </source>
</reference>
<gene>
    <name evidence="1" type="ORF">Esi_0039_0097</name>
</gene>
<accession>D7FZZ5</accession>
<organism evidence="1 2">
    <name type="scientific">Ectocarpus siliculosus</name>
    <name type="common">Brown alga</name>
    <name type="synonym">Conferva siliculosa</name>
    <dbReference type="NCBI Taxonomy" id="2880"/>
    <lineage>
        <taxon>Eukaryota</taxon>
        <taxon>Sar</taxon>
        <taxon>Stramenopiles</taxon>
        <taxon>Ochrophyta</taxon>
        <taxon>PX clade</taxon>
        <taxon>Phaeophyceae</taxon>
        <taxon>Ectocarpales</taxon>
        <taxon>Ectocarpaceae</taxon>
        <taxon>Ectocarpus</taxon>
    </lineage>
</organism>
<evidence type="ECO:0000313" key="2">
    <source>
        <dbReference type="Proteomes" id="UP000002630"/>
    </source>
</evidence>